<keyword evidence="6 12" id="KW-0479">Metal-binding</keyword>
<dbReference type="RefSeq" id="WP_272744849.1">
    <property type="nucleotide sequence ID" value="NZ_JAQQKV010000002.1"/>
</dbReference>
<dbReference type="InterPro" id="IPR015803">
    <property type="entry name" value="Cys-tRNA-ligase"/>
</dbReference>
<protein>
    <recommendedName>
        <fullName evidence="12">Cysteine--tRNA ligase</fullName>
        <ecNumber evidence="12">6.1.1.16</ecNumber>
    </recommendedName>
    <alternativeName>
        <fullName evidence="12">Cysteinyl-tRNA synthetase</fullName>
        <shortName evidence="12">CysRS</shortName>
    </alternativeName>
</protein>
<dbReference type="CDD" id="cd00672">
    <property type="entry name" value="CysRS_core"/>
    <property type="match status" value="1"/>
</dbReference>
<sequence>MKLTIYDTLERKKREFEPKNLKRVTLYVCGPTVYNYAHIGNARPVVVFDVLYRLLRHIYGEDHVVYARNITDVDDKINKKAMDEGVDISVITNKFADIYNADMAALNALPPTYQPRATDHMADMVAMIEKLIERKAAYVTDDGEVLFRVADYDAGSGRYGKLSGRSLDDMIAGARVEVAENKDDAADFVLWKPSKPGEPVWPGPRNPETGAVLPGRPGWHIECSAMSEAVLHLPIDIHGGGQDLIFPHHTNEIAQSCATHGHDDPAAYARYWMHNGFLDMSGEKMSKSLGNVVLVHDLTKQYPGEVIRWALLSGHYRSPLNWTTELLEQSKASLDRLYGVLQRAKKVKAQPLAEHTQLLDEVLDDLNTPGAITSLFGLARELDQLVKSESEAASFTKGDLLLLANILGILQQDPEVWFKGGASDDLTARVEALLVARTEARAAKNWAEADRIRDELNALKVEVMDSPTGATWKLKAGV</sequence>
<feature type="binding site" evidence="12">
    <location>
        <position position="248"/>
    </location>
    <ligand>
        <name>Zn(2+)</name>
        <dbReference type="ChEBI" id="CHEBI:29105"/>
    </ligand>
</feature>
<dbReference type="Gene3D" id="3.40.50.620">
    <property type="entry name" value="HUPs"/>
    <property type="match status" value="1"/>
</dbReference>
<feature type="binding site" evidence="12">
    <location>
        <position position="223"/>
    </location>
    <ligand>
        <name>Zn(2+)</name>
        <dbReference type="ChEBI" id="CHEBI:29105"/>
    </ligand>
</feature>
<dbReference type="InterPro" id="IPR056411">
    <property type="entry name" value="CysS_C"/>
</dbReference>
<evidence type="ECO:0000313" key="14">
    <source>
        <dbReference type="EMBL" id="MDC7676515.1"/>
    </source>
</evidence>
<evidence type="ECO:0000256" key="1">
    <source>
        <dbReference type="ARBA" id="ARBA00004496"/>
    </source>
</evidence>
<dbReference type="HAMAP" id="MF_00041">
    <property type="entry name" value="Cys_tRNA_synth"/>
    <property type="match status" value="1"/>
</dbReference>
<dbReference type="EMBL" id="JAQQKV010000002">
    <property type="protein sequence ID" value="MDC7676515.1"/>
    <property type="molecule type" value="Genomic_DNA"/>
</dbReference>
<comment type="catalytic activity">
    <reaction evidence="12">
        <text>tRNA(Cys) + L-cysteine + ATP = L-cysteinyl-tRNA(Cys) + AMP + diphosphate</text>
        <dbReference type="Rhea" id="RHEA:17773"/>
        <dbReference type="Rhea" id="RHEA-COMP:9661"/>
        <dbReference type="Rhea" id="RHEA-COMP:9679"/>
        <dbReference type="ChEBI" id="CHEBI:30616"/>
        <dbReference type="ChEBI" id="CHEBI:33019"/>
        <dbReference type="ChEBI" id="CHEBI:35235"/>
        <dbReference type="ChEBI" id="CHEBI:78442"/>
        <dbReference type="ChEBI" id="CHEBI:78517"/>
        <dbReference type="ChEBI" id="CHEBI:456215"/>
        <dbReference type="EC" id="6.1.1.16"/>
    </reaction>
</comment>
<dbReference type="Pfam" id="PF23493">
    <property type="entry name" value="CysS_C"/>
    <property type="match status" value="1"/>
</dbReference>
<dbReference type="PANTHER" id="PTHR10890">
    <property type="entry name" value="CYSTEINYL-TRNA SYNTHETASE"/>
    <property type="match status" value="1"/>
</dbReference>
<feature type="binding site" evidence="12">
    <location>
        <position position="29"/>
    </location>
    <ligand>
        <name>Zn(2+)</name>
        <dbReference type="ChEBI" id="CHEBI:29105"/>
    </ligand>
</feature>
<evidence type="ECO:0000256" key="3">
    <source>
        <dbReference type="ARBA" id="ARBA00011245"/>
    </source>
</evidence>
<feature type="binding site" evidence="12">
    <location>
        <position position="252"/>
    </location>
    <ligand>
        <name>Zn(2+)</name>
        <dbReference type="ChEBI" id="CHEBI:29105"/>
    </ligand>
</feature>
<feature type="binding site" evidence="12">
    <location>
        <position position="287"/>
    </location>
    <ligand>
        <name>ATP</name>
        <dbReference type="ChEBI" id="CHEBI:30616"/>
    </ligand>
</feature>
<dbReference type="PANTHER" id="PTHR10890:SF3">
    <property type="entry name" value="CYSTEINE--TRNA LIGASE, CYTOPLASMIC"/>
    <property type="match status" value="1"/>
</dbReference>
<dbReference type="InterPro" id="IPR009080">
    <property type="entry name" value="tRNAsynth_Ia_anticodon-bd"/>
</dbReference>
<organism evidence="14 15">
    <name type="scientific">Asticcacaulis machinosus</name>
    <dbReference type="NCBI Taxonomy" id="2984211"/>
    <lineage>
        <taxon>Bacteria</taxon>
        <taxon>Pseudomonadati</taxon>
        <taxon>Pseudomonadota</taxon>
        <taxon>Alphaproteobacteria</taxon>
        <taxon>Caulobacterales</taxon>
        <taxon>Caulobacteraceae</taxon>
        <taxon>Asticcacaulis</taxon>
    </lineage>
</organism>
<dbReference type="SUPFAM" id="SSF52374">
    <property type="entry name" value="Nucleotidylyl transferase"/>
    <property type="match status" value="1"/>
</dbReference>
<comment type="subunit">
    <text evidence="3 12">Monomer.</text>
</comment>
<evidence type="ECO:0000256" key="2">
    <source>
        <dbReference type="ARBA" id="ARBA00005594"/>
    </source>
</evidence>
<evidence type="ECO:0000256" key="7">
    <source>
        <dbReference type="ARBA" id="ARBA00022741"/>
    </source>
</evidence>
<evidence type="ECO:0000313" key="15">
    <source>
        <dbReference type="Proteomes" id="UP001218579"/>
    </source>
</evidence>
<feature type="short sequence motif" description="'KMSKS' region" evidence="12">
    <location>
        <begin position="284"/>
        <end position="288"/>
    </location>
</feature>
<name>A0ABT5HJU4_9CAUL</name>
<dbReference type="GO" id="GO:0004817">
    <property type="term" value="F:cysteine-tRNA ligase activity"/>
    <property type="evidence" value="ECO:0007669"/>
    <property type="project" value="UniProtKB-EC"/>
</dbReference>
<keyword evidence="7 12" id="KW-0547">Nucleotide-binding</keyword>
<dbReference type="SMART" id="SM00840">
    <property type="entry name" value="DALR_2"/>
    <property type="match status" value="1"/>
</dbReference>
<dbReference type="NCBIfam" id="TIGR00435">
    <property type="entry name" value="cysS"/>
    <property type="match status" value="1"/>
</dbReference>
<keyword evidence="9 12" id="KW-0067">ATP-binding</keyword>
<dbReference type="Pfam" id="PF09190">
    <property type="entry name" value="DALR_2"/>
    <property type="match status" value="1"/>
</dbReference>
<reference evidence="14 15" key="1">
    <citation type="submission" date="2023-01" db="EMBL/GenBank/DDBJ databases">
        <title>Novel species of the genus Asticcacaulis isolated from rivers.</title>
        <authorList>
            <person name="Lu H."/>
        </authorList>
    </citation>
    <scope>NUCLEOTIDE SEQUENCE [LARGE SCALE GENOMIC DNA]</scope>
    <source>
        <strain evidence="14 15">LKC15W</strain>
    </source>
</reference>
<dbReference type="InterPro" id="IPR032678">
    <property type="entry name" value="tRNA-synt_1_cat_dom"/>
</dbReference>
<evidence type="ECO:0000259" key="13">
    <source>
        <dbReference type="SMART" id="SM00840"/>
    </source>
</evidence>
<evidence type="ECO:0000256" key="9">
    <source>
        <dbReference type="ARBA" id="ARBA00022840"/>
    </source>
</evidence>
<evidence type="ECO:0000256" key="6">
    <source>
        <dbReference type="ARBA" id="ARBA00022723"/>
    </source>
</evidence>
<keyword evidence="10 12" id="KW-0648">Protein biosynthesis</keyword>
<keyword evidence="15" id="KW-1185">Reference proteome</keyword>
<comment type="subcellular location">
    <subcellularLocation>
        <location evidence="1 12">Cytoplasm</location>
    </subcellularLocation>
</comment>
<dbReference type="InterPro" id="IPR014729">
    <property type="entry name" value="Rossmann-like_a/b/a_fold"/>
</dbReference>
<dbReference type="InterPro" id="IPR015273">
    <property type="entry name" value="Cys-tRNA-synt_Ia_DALR"/>
</dbReference>
<evidence type="ECO:0000256" key="10">
    <source>
        <dbReference type="ARBA" id="ARBA00022917"/>
    </source>
</evidence>
<dbReference type="InterPro" id="IPR024909">
    <property type="entry name" value="Cys-tRNA/MSH_ligase"/>
</dbReference>
<dbReference type="EC" id="6.1.1.16" evidence="12"/>
<comment type="cofactor">
    <cofactor evidence="12">
        <name>Zn(2+)</name>
        <dbReference type="ChEBI" id="CHEBI:29105"/>
    </cofactor>
    <text evidence="12">Binds 1 zinc ion per subunit.</text>
</comment>
<feature type="domain" description="Cysteinyl-tRNA synthetase class Ia DALR" evidence="13">
    <location>
        <begin position="357"/>
        <end position="418"/>
    </location>
</feature>
<keyword evidence="5 12" id="KW-0436">Ligase</keyword>
<dbReference type="SUPFAM" id="SSF47323">
    <property type="entry name" value="Anticodon-binding domain of a subclass of class I aminoacyl-tRNA synthetases"/>
    <property type="match status" value="1"/>
</dbReference>
<evidence type="ECO:0000256" key="4">
    <source>
        <dbReference type="ARBA" id="ARBA00022490"/>
    </source>
</evidence>
<dbReference type="Pfam" id="PF01406">
    <property type="entry name" value="tRNA-synt_1e"/>
    <property type="match status" value="1"/>
</dbReference>
<keyword evidence="8 12" id="KW-0862">Zinc</keyword>
<comment type="similarity">
    <text evidence="2 12">Belongs to the class-I aminoacyl-tRNA synthetase family.</text>
</comment>
<feature type="short sequence motif" description="'HIGH' region" evidence="12">
    <location>
        <begin position="31"/>
        <end position="41"/>
    </location>
</feature>
<evidence type="ECO:0000256" key="8">
    <source>
        <dbReference type="ARBA" id="ARBA00022833"/>
    </source>
</evidence>
<gene>
    <name evidence="12 14" type="primary">cysS</name>
    <name evidence="14" type="ORF">PQU98_10260</name>
</gene>
<comment type="caution">
    <text evidence="14">The sequence shown here is derived from an EMBL/GenBank/DDBJ whole genome shotgun (WGS) entry which is preliminary data.</text>
</comment>
<evidence type="ECO:0000256" key="11">
    <source>
        <dbReference type="ARBA" id="ARBA00023146"/>
    </source>
</evidence>
<dbReference type="PRINTS" id="PR00983">
    <property type="entry name" value="TRNASYNTHCYS"/>
</dbReference>
<evidence type="ECO:0000256" key="5">
    <source>
        <dbReference type="ARBA" id="ARBA00022598"/>
    </source>
</evidence>
<evidence type="ECO:0000256" key="12">
    <source>
        <dbReference type="HAMAP-Rule" id="MF_00041"/>
    </source>
</evidence>
<keyword evidence="11 12" id="KW-0030">Aminoacyl-tRNA synthetase</keyword>
<proteinExistence type="inferred from homology"/>
<keyword evidence="4 12" id="KW-0963">Cytoplasm</keyword>
<dbReference type="Gene3D" id="1.20.120.1910">
    <property type="entry name" value="Cysteine-tRNA ligase, C-terminal anti-codon recognition domain"/>
    <property type="match status" value="1"/>
</dbReference>
<dbReference type="Proteomes" id="UP001218579">
    <property type="component" value="Unassembled WGS sequence"/>
</dbReference>
<accession>A0ABT5HJU4</accession>